<organism evidence="5 6">
    <name type="scientific">Congregibacter brevis</name>
    <dbReference type="NCBI Taxonomy" id="3081201"/>
    <lineage>
        <taxon>Bacteria</taxon>
        <taxon>Pseudomonadati</taxon>
        <taxon>Pseudomonadota</taxon>
        <taxon>Gammaproteobacteria</taxon>
        <taxon>Cellvibrionales</taxon>
        <taxon>Halieaceae</taxon>
        <taxon>Congregibacter</taxon>
    </lineage>
</organism>
<protein>
    <submittedName>
        <fullName evidence="5">Helix-turn-helix domain-containing protein</fullName>
    </submittedName>
</protein>
<dbReference type="InterPro" id="IPR047057">
    <property type="entry name" value="MerR_fam"/>
</dbReference>
<evidence type="ECO:0000313" key="6">
    <source>
        <dbReference type="Proteomes" id="UP001626549"/>
    </source>
</evidence>
<keyword evidence="3" id="KW-0804">Transcription</keyword>
<dbReference type="InterPro" id="IPR000551">
    <property type="entry name" value="MerR-type_HTH_dom"/>
</dbReference>
<dbReference type="PROSITE" id="PS50937">
    <property type="entry name" value="HTH_MERR_2"/>
    <property type="match status" value="1"/>
</dbReference>
<gene>
    <name evidence="5" type="ORF">R0137_06135</name>
</gene>
<sequence>MKLMPIGKLSKLAGVKITTIRYYESIGLISEPLRSDSGRRLYAEEAVQKLSFIRHSRDLGFSIDSIEGLLGLQSRPDQDCLDVERIARGQLGEVQKRLIQLQALESELKRMIKGCNGGVVGTCKIMAALNDHEECQSDEHERVLSL</sequence>
<evidence type="ECO:0000256" key="2">
    <source>
        <dbReference type="ARBA" id="ARBA00023125"/>
    </source>
</evidence>
<accession>A0ABZ0II10</accession>
<dbReference type="InterPro" id="IPR009061">
    <property type="entry name" value="DNA-bd_dom_put_sf"/>
</dbReference>
<keyword evidence="1" id="KW-0805">Transcription regulation</keyword>
<evidence type="ECO:0000259" key="4">
    <source>
        <dbReference type="PROSITE" id="PS50937"/>
    </source>
</evidence>
<dbReference type="Gene3D" id="1.10.1660.10">
    <property type="match status" value="1"/>
</dbReference>
<evidence type="ECO:0000256" key="3">
    <source>
        <dbReference type="ARBA" id="ARBA00023163"/>
    </source>
</evidence>
<dbReference type="PANTHER" id="PTHR30204:SF94">
    <property type="entry name" value="HEAVY METAL-DEPENDENT TRANSCRIPTIONAL REGULATOR HI_0293-RELATED"/>
    <property type="match status" value="1"/>
</dbReference>
<dbReference type="PANTHER" id="PTHR30204">
    <property type="entry name" value="REDOX-CYCLING DRUG-SENSING TRANSCRIPTIONAL ACTIVATOR SOXR"/>
    <property type="match status" value="1"/>
</dbReference>
<dbReference type="SUPFAM" id="SSF46955">
    <property type="entry name" value="Putative DNA-binding domain"/>
    <property type="match status" value="1"/>
</dbReference>
<evidence type="ECO:0000256" key="1">
    <source>
        <dbReference type="ARBA" id="ARBA00023015"/>
    </source>
</evidence>
<dbReference type="Pfam" id="PF13411">
    <property type="entry name" value="MerR_1"/>
    <property type="match status" value="1"/>
</dbReference>
<dbReference type="CDD" id="cd04785">
    <property type="entry name" value="HTH_CadR-PbrR-like"/>
    <property type="match status" value="1"/>
</dbReference>
<dbReference type="EMBL" id="CP136865">
    <property type="protein sequence ID" value="WOJ98149.1"/>
    <property type="molecule type" value="Genomic_DNA"/>
</dbReference>
<dbReference type="PROSITE" id="PS00552">
    <property type="entry name" value="HTH_MERR_1"/>
    <property type="match status" value="1"/>
</dbReference>
<dbReference type="Proteomes" id="UP001626549">
    <property type="component" value="Chromosome"/>
</dbReference>
<keyword evidence="6" id="KW-1185">Reference proteome</keyword>
<proteinExistence type="predicted"/>
<reference evidence="5 6" key="1">
    <citation type="submission" date="2023-10" db="EMBL/GenBank/DDBJ databases">
        <title>Two novel species belonging to the OM43/NOR5 clade.</title>
        <authorList>
            <person name="Park M."/>
        </authorList>
    </citation>
    <scope>NUCLEOTIDE SEQUENCE [LARGE SCALE GENOMIC DNA]</scope>
    <source>
        <strain evidence="5 6">IMCC45268</strain>
    </source>
</reference>
<evidence type="ECO:0000313" key="5">
    <source>
        <dbReference type="EMBL" id="WOJ98149.1"/>
    </source>
</evidence>
<dbReference type="PRINTS" id="PR00040">
    <property type="entry name" value="HTHMERR"/>
</dbReference>
<feature type="domain" description="HTH merR-type" evidence="4">
    <location>
        <begin position="3"/>
        <end position="72"/>
    </location>
</feature>
<keyword evidence="2" id="KW-0238">DNA-binding</keyword>
<dbReference type="RefSeq" id="WP_407329361.1">
    <property type="nucleotide sequence ID" value="NZ_CP136865.1"/>
</dbReference>
<name>A0ABZ0II10_9GAMM</name>
<dbReference type="SMART" id="SM00422">
    <property type="entry name" value="HTH_MERR"/>
    <property type="match status" value="1"/>
</dbReference>